<feature type="signal peptide" evidence="1">
    <location>
        <begin position="1"/>
        <end position="22"/>
    </location>
</feature>
<gene>
    <name evidence="2" type="ORF">BC792_1133</name>
</gene>
<protein>
    <submittedName>
        <fullName evidence="2">Putative lumazine-binding protein</fullName>
    </submittedName>
</protein>
<keyword evidence="3" id="KW-1185">Reference proteome</keyword>
<organism evidence="2 3">
    <name type="scientific">Sphingobacterium allocomposti</name>
    <dbReference type="NCBI Taxonomy" id="415956"/>
    <lineage>
        <taxon>Bacteria</taxon>
        <taxon>Pseudomonadati</taxon>
        <taxon>Bacteroidota</taxon>
        <taxon>Sphingobacteriia</taxon>
        <taxon>Sphingobacteriales</taxon>
        <taxon>Sphingobacteriaceae</taxon>
        <taxon>Sphingobacterium</taxon>
    </lineage>
</organism>
<comment type="caution">
    <text evidence="2">The sequence shown here is derived from an EMBL/GenBank/DDBJ whole genome shotgun (WGS) entry which is preliminary data.</text>
</comment>
<evidence type="ECO:0000313" key="2">
    <source>
        <dbReference type="EMBL" id="TYP94135.1"/>
    </source>
</evidence>
<dbReference type="Gene3D" id="3.10.450.50">
    <property type="match status" value="1"/>
</dbReference>
<dbReference type="AlphaFoldDB" id="A0A5S5DEP3"/>
<dbReference type="RefSeq" id="WP_148908960.1">
    <property type="nucleotide sequence ID" value="NZ_VNHX01000013.1"/>
</dbReference>
<dbReference type="SUPFAM" id="SSF54427">
    <property type="entry name" value="NTF2-like"/>
    <property type="match status" value="1"/>
</dbReference>
<accession>A0A5S5DEP3</accession>
<sequence length="144" mass="16146">MKKIITTAVTALMMIASFSSFAAGNANPLKKFDSASIVAVYLESAALGNPSLNKYIFTDDFEYSNSANNDSFNKKQYMRFLKQSEGAKFDCETKYEILDQSGQACIAKAIMKFENFTRVDVVTLRQDEDGWKVSRVVTTYPDNN</sequence>
<evidence type="ECO:0000313" key="3">
    <source>
        <dbReference type="Proteomes" id="UP000325105"/>
    </source>
</evidence>
<proteinExistence type="predicted"/>
<dbReference type="OrthoDB" id="764454at2"/>
<keyword evidence="1" id="KW-0732">Signal</keyword>
<dbReference type="EMBL" id="VNHX01000013">
    <property type="protein sequence ID" value="TYP94135.1"/>
    <property type="molecule type" value="Genomic_DNA"/>
</dbReference>
<reference evidence="2 3" key="1">
    <citation type="submission" date="2019-07" db="EMBL/GenBank/DDBJ databases">
        <title>Genomic Encyclopedia of Archaeal and Bacterial Type Strains, Phase II (KMG-II): from individual species to whole genera.</title>
        <authorList>
            <person name="Goeker M."/>
        </authorList>
    </citation>
    <scope>NUCLEOTIDE SEQUENCE [LARGE SCALE GENOMIC DNA]</scope>
    <source>
        <strain evidence="2 3">DSM 18850</strain>
    </source>
</reference>
<name>A0A5S5DEP3_9SPHI</name>
<dbReference type="Proteomes" id="UP000325105">
    <property type="component" value="Unassembled WGS sequence"/>
</dbReference>
<dbReference type="InterPro" id="IPR032710">
    <property type="entry name" value="NTF2-like_dom_sf"/>
</dbReference>
<evidence type="ECO:0000256" key="1">
    <source>
        <dbReference type="SAM" id="SignalP"/>
    </source>
</evidence>
<feature type="chain" id="PRO_5024405857" evidence="1">
    <location>
        <begin position="23"/>
        <end position="144"/>
    </location>
</feature>